<dbReference type="HOGENOM" id="CLU_034400_1_1_1"/>
<evidence type="ECO:0000313" key="1">
    <source>
        <dbReference type="EMBL" id="KDB22473.1"/>
    </source>
</evidence>
<dbReference type="AlphaFoldDB" id="A0A059J461"/>
<protein>
    <submittedName>
        <fullName evidence="1">Uncharacterized protein</fullName>
    </submittedName>
</protein>
<dbReference type="Proteomes" id="UP000024533">
    <property type="component" value="Unassembled WGS sequence"/>
</dbReference>
<dbReference type="OrthoDB" id="8864979at2759"/>
<dbReference type="InterPro" id="IPR025204">
    <property type="entry name" value="CENP-L"/>
</dbReference>
<comment type="caution">
    <text evidence="1">The sequence shown here is derived from an EMBL/GenBank/DDBJ whole genome shotgun (WGS) entry which is preliminary data.</text>
</comment>
<dbReference type="Pfam" id="PF13092">
    <property type="entry name" value="CENP-L"/>
    <property type="match status" value="1"/>
</dbReference>
<gene>
    <name evidence="1" type="ORF">H109_05602</name>
</gene>
<dbReference type="EMBL" id="AOKY01000352">
    <property type="protein sequence ID" value="KDB22473.1"/>
    <property type="molecule type" value="Genomic_DNA"/>
</dbReference>
<proteinExistence type="predicted"/>
<accession>A0A059J461</accession>
<keyword evidence="2" id="KW-1185">Reference proteome</keyword>
<dbReference type="OMA" id="SRAAWMF"/>
<reference evidence="1 2" key="1">
    <citation type="submission" date="2014-02" db="EMBL/GenBank/DDBJ databases">
        <title>The Genome Sequence of Trichophyton interdigitale MR816.</title>
        <authorList>
            <consortium name="The Broad Institute Genomics Platform"/>
            <person name="Cuomo C.A."/>
            <person name="White T.C."/>
            <person name="Graser Y."/>
            <person name="Martinez-Rossi N."/>
            <person name="Heitman J."/>
            <person name="Young S.K."/>
            <person name="Zeng Q."/>
            <person name="Gargeya S."/>
            <person name="Abouelleil A."/>
            <person name="Alvarado L."/>
            <person name="Chapman S.B."/>
            <person name="Gainer-Dewar J."/>
            <person name="Goldberg J."/>
            <person name="Griggs A."/>
            <person name="Gujja S."/>
            <person name="Hansen M."/>
            <person name="Howarth C."/>
            <person name="Imamovic A."/>
            <person name="Larimer J."/>
            <person name="Martinez D."/>
            <person name="Murphy C."/>
            <person name="Pearson M.D."/>
            <person name="Persinoti G."/>
            <person name="Poon T."/>
            <person name="Priest M."/>
            <person name="Roberts A.D."/>
            <person name="Saif S."/>
            <person name="Shea T.D."/>
            <person name="Sykes S.N."/>
            <person name="Wortman J."/>
            <person name="Nusbaum C."/>
            <person name="Birren B."/>
        </authorList>
    </citation>
    <scope>NUCLEOTIDE SEQUENCE [LARGE SCALE GENOMIC DNA]</scope>
    <source>
        <strain evidence="1 2">MR816</strain>
    </source>
</reference>
<sequence>MAPSGTELFSTSWTLHRLSPLYHGQDSKSSLLEAPDCIRAYASRLRDTLTGNVLGGIVQTSAQSTGIGGLDDILARAGALKECKWTNIPTWSYWNEEHSILEDHPDQESSLTLTPDQSAGILISLQYDNATYKAALLAGPDGYRHEGDERPEGTTFLPLLVTRMPNALRQSLLSFLSETFDTRISVLRLPSSFLCRAFERYLATLNRTASRMKKHATYQTAASKVESRAFIESIMKEVQLTLSFPPPISTDLKSLDIHIPRDSLSTFYEHGLGSLEAESNKKSIERDVPSAPFLKALSEYFDHNLAMKLDLRDFTGRDSSSTGDSNGQNIRLTKVSCGAFVLGSEGRIKLLANPGRTILLDDSDEEEGDGIDVDEREKRLVWKANEELLRVLIARATGPWMADNDR</sequence>
<evidence type="ECO:0000313" key="2">
    <source>
        <dbReference type="Proteomes" id="UP000024533"/>
    </source>
</evidence>
<organism evidence="1 2">
    <name type="scientific">Trichophyton interdigitale (strain MR816)</name>
    <dbReference type="NCBI Taxonomy" id="1215338"/>
    <lineage>
        <taxon>Eukaryota</taxon>
        <taxon>Fungi</taxon>
        <taxon>Dikarya</taxon>
        <taxon>Ascomycota</taxon>
        <taxon>Pezizomycotina</taxon>
        <taxon>Eurotiomycetes</taxon>
        <taxon>Eurotiomycetidae</taxon>
        <taxon>Onygenales</taxon>
        <taxon>Arthrodermataceae</taxon>
        <taxon>Trichophyton</taxon>
    </lineage>
</organism>
<name>A0A059J461_TRIIM</name>